<evidence type="ECO:0000313" key="1">
    <source>
        <dbReference type="EMBL" id="QSS56563.1"/>
    </source>
</evidence>
<dbReference type="Proteomes" id="UP000663419">
    <property type="component" value="Chromosome 5"/>
</dbReference>
<reference evidence="1" key="1">
    <citation type="submission" date="2021-01" db="EMBL/GenBank/DDBJ databases">
        <title>Chromosome-level genome assembly of a human fungal pathogen reveals clustering of transcriptionally co-regulated genes.</title>
        <authorList>
            <person name="Voorhies M."/>
            <person name="Cohen S."/>
            <person name="Shea T.P."/>
            <person name="Petrus S."/>
            <person name="Munoz J.F."/>
            <person name="Poplawski S."/>
            <person name="Goldman W.E."/>
            <person name="Michael T."/>
            <person name="Cuomo C.A."/>
            <person name="Sil A."/>
            <person name="Beyhan S."/>
        </authorList>
    </citation>
    <scope>NUCLEOTIDE SEQUENCE</scope>
    <source>
        <strain evidence="1">H88</strain>
    </source>
</reference>
<name>A0A8A1LVI4_AJEC8</name>
<sequence length="100" mass="11656">MRQYGLNSPLFNATFARETLEFGKEALVFPPVFSWRISFLVALCWIITGRTDLGVRDDIVTHFGCLFPPSRLPTNFRLEVEKIYQEKKYGRQNGTIRQNQ</sequence>
<accession>A0A8A1LVI4</accession>
<organism evidence="1 2">
    <name type="scientific">Ajellomyces capsulatus (strain H88)</name>
    <name type="common">Darling's disease fungus</name>
    <name type="synonym">Histoplasma capsulatum</name>
    <dbReference type="NCBI Taxonomy" id="544711"/>
    <lineage>
        <taxon>Eukaryota</taxon>
        <taxon>Fungi</taxon>
        <taxon>Dikarya</taxon>
        <taxon>Ascomycota</taxon>
        <taxon>Pezizomycotina</taxon>
        <taxon>Eurotiomycetes</taxon>
        <taxon>Eurotiomycetidae</taxon>
        <taxon>Onygenales</taxon>
        <taxon>Ajellomycetaceae</taxon>
        <taxon>Histoplasma</taxon>
    </lineage>
</organism>
<evidence type="ECO:0000313" key="2">
    <source>
        <dbReference type="Proteomes" id="UP000663419"/>
    </source>
</evidence>
<proteinExistence type="predicted"/>
<gene>
    <name evidence="1" type="ORF">I7I53_04815</name>
</gene>
<dbReference type="EMBL" id="CP069106">
    <property type="protein sequence ID" value="QSS56563.1"/>
    <property type="molecule type" value="Genomic_DNA"/>
</dbReference>
<dbReference type="VEuPathDB" id="FungiDB:I7I53_04815"/>
<protein>
    <submittedName>
        <fullName evidence="1">Uncharacterized protein</fullName>
    </submittedName>
</protein>
<dbReference type="AlphaFoldDB" id="A0A8A1LVI4"/>